<dbReference type="Pfam" id="PF01266">
    <property type="entry name" value="DAO"/>
    <property type="match status" value="1"/>
</dbReference>
<organism evidence="3 4">
    <name type="scientific">Gloeocapsopsis dulcis AAB1 = 1H9</name>
    <dbReference type="NCBI Taxonomy" id="1433147"/>
    <lineage>
        <taxon>Bacteria</taxon>
        <taxon>Bacillati</taxon>
        <taxon>Cyanobacteriota</taxon>
        <taxon>Cyanophyceae</taxon>
        <taxon>Oscillatoriophycideae</taxon>
        <taxon>Chroococcales</taxon>
        <taxon>Chroococcaceae</taxon>
        <taxon>Gloeocapsopsis</taxon>
        <taxon>Gloeocapsopsis dulcis</taxon>
    </lineage>
</organism>
<dbReference type="InterPro" id="IPR036188">
    <property type="entry name" value="FAD/NAD-bd_sf"/>
</dbReference>
<dbReference type="InterPro" id="IPR006076">
    <property type="entry name" value="FAD-dep_OxRdtase"/>
</dbReference>
<reference evidence="3 4" key="1">
    <citation type="journal article" date="2019" name="Front. Microbiol.">
        <title>Genomic Features for Desiccation Tolerance and Sugar Biosynthesis in the Extremophile Gloeocapsopsis sp. UTEX B3054.</title>
        <authorList>
            <person name="Urrejola C."/>
            <person name="Alcorta J."/>
            <person name="Salas L."/>
            <person name="Vasquez M."/>
            <person name="Polz M.F."/>
            <person name="Vicuna R."/>
            <person name="Diez B."/>
        </authorList>
    </citation>
    <scope>NUCLEOTIDE SEQUENCE [LARGE SCALE GENOMIC DNA]</scope>
    <source>
        <strain evidence="3 4">1H9</strain>
    </source>
</reference>
<accession>A0A6N8FUM2</accession>
<keyword evidence="4" id="KW-1185">Reference proteome</keyword>
<evidence type="ECO:0000313" key="4">
    <source>
        <dbReference type="Proteomes" id="UP000441797"/>
    </source>
</evidence>
<dbReference type="Proteomes" id="UP000441797">
    <property type="component" value="Unassembled WGS sequence"/>
</dbReference>
<keyword evidence="1" id="KW-0560">Oxidoreductase</keyword>
<dbReference type="OrthoDB" id="9794226at2"/>
<feature type="domain" description="FAD dependent oxidoreductase" evidence="2">
    <location>
        <begin position="6"/>
        <end position="359"/>
    </location>
</feature>
<evidence type="ECO:0000256" key="1">
    <source>
        <dbReference type="ARBA" id="ARBA00023002"/>
    </source>
</evidence>
<dbReference type="GO" id="GO:0016491">
    <property type="term" value="F:oxidoreductase activity"/>
    <property type="evidence" value="ECO:0007669"/>
    <property type="project" value="UniProtKB-KW"/>
</dbReference>
<proteinExistence type="predicted"/>
<sequence>MVETADVVVVGGGCIGASIALHLAQNQAGKVVLLEQKELANGASGKGIGIIRTHYTHPVLAELAYLSQQRFHNFKQLFGGYESGFDPCGYYVLVGNADVATLKAVVQMHQSMKINVDLIDLAEVQARVPHLNLDDVAAAAYEPFSGYGSPPQTTLAFAQRAVDLGVEVLTQTPVQDIELDAVGIHGVVTSKGAIATRTVVDCVGPWARKLTQSLGLDFPVNPVVEHVVVVERPLEFSHHPVVSDLVNLCYSRSDPHQPYTRIGNSDPKYHSQFMLQDADDFHGQIYPQITEELQQKLIQRYPVLEKAKVVDQYSGIWGVTPDYQPIIDYLKHIPGLYCAVGFSGHGYKLSPIIGELMSQFILGDRSVMDKLKIFRFSRFQEDDLVKSPITYGKAKGLR</sequence>
<dbReference type="Gene3D" id="3.30.9.10">
    <property type="entry name" value="D-Amino Acid Oxidase, subunit A, domain 2"/>
    <property type="match status" value="1"/>
</dbReference>
<dbReference type="SUPFAM" id="SSF51905">
    <property type="entry name" value="FAD/NAD(P)-binding domain"/>
    <property type="match status" value="1"/>
</dbReference>
<evidence type="ECO:0000259" key="2">
    <source>
        <dbReference type="Pfam" id="PF01266"/>
    </source>
</evidence>
<dbReference type="PANTHER" id="PTHR13847">
    <property type="entry name" value="SARCOSINE DEHYDROGENASE-RELATED"/>
    <property type="match status" value="1"/>
</dbReference>
<name>A0A6N8FUM2_9CHRO</name>
<gene>
    <name evidence="3" type="ORF">BWI75_10780</name>
</gene>
<dbReference type="PANTHER" id="PTHR13847:SF287">
    <property type="entry name" value="FAD-DEPENDENT OXIDOREDUCTASE DOMAIN-CONTAINING PROTEIN 1"/>
    <property type="match status" value="1"/>
</dbReference>
<dbReference type="Gene3D" id="3.50.50.60">
    <property type="entry name" value="FAD/NAD(P)-binding domain"/>
    <property type="match status" value="1"/>
</dbReference>
<dbReference type="GO" id="GO:0005737">
    <property type="term" value="C:cytoplasm"/>
    <property type="evidence" value="ECO:0007669"/>
    <property type="project" value="TreeGrafter"/>
</dbReference>
<dbReference type="RefSeq" id="WP_105217810.1">
    <property type="nucleotide sequence ID" value="NZ_CAWNSU010000036.1"/>
</dbReference>
<dbReference type="AlphaFoldDB" id="A0A6N8FUM2"/>
<protein>
    <recommendedName>
        <fullName evidence="2">FAD dependent oxidoreductase domain-containing protein</fullName>
    </recommendedName>
</protein>
<dbReference type="EMBL" id="NAPY01000014">
    <property type="protein sequence ID" value="MUL36818.1"/>
    <property type="molecule type" value="Genomic_DNA"/>
</dbReference>
<evidence type="ECO:0000313" key="3">
    <source>
        <dbReference type="EMBL" id="MUL36818.1"/>
    </source>
</evidence>
<comment type="caution">
    <text evidence="3">The sequence shown here is derived from an EMBL/GenBank/DDBJ whole genome shotgun (WGS) entry which is preliminary data.</text>
</comment>